<feature type="transmembrane region" description="Helical" evidence="1">
    <location>
        <begin position="49"/>
        <end position="67"/>
    </location>
</feature>
<comment type="caution">
    <text evidence="2">The sequence shown here is derived from an EMBL/GenBank/DDBJ whole genome shotgun (WGS) entry which is preliminary data.</text>
</comment>
<keyword evidence="1" id="KW-1133">Transmembrane helix</keyword>
<accession>A0AAQ2D9T8</accession>
<dbReference type="EMBL" id="SSBS01000005">
    <property type="protein sequence ID" value="THF29509.1"/>
    <property type="molecule type" value="Genomic_DNA"/>
</dbReference>
<feature type="transmembrane region" description="Helical" evidence="1">
    <location>
        <begin position="73"/>
        <end position="91"/>
    </location>
</feature>
<keyword evidence="1" id="KW-0812">Transmembrane</keyword>
<organism evidence="2 3">
    <name type="scientific">Pseudomonas atacamensis</name>
    <dbReference type="NCBI Taxonomy" id="2565368"/>
    <lineage>
        <taxon>Bacteria</taxon>
        <taxon>Pseudomonadati</taxon>
        <taxon>Pseudomonadota</taxon>
        <taxon>Gammaproteobacteria</taxon>
        <taxon>Pseudomonadales</taxon>
        <taxon>Pseudomonadaceae</taxon>
        <taxon>Pseudomonas</taxon>
    </lineage>
</organism>
<name>A0AAQ2D9T8_9PSED</name>
<evidence type="ECO:0000313" key="2">
    <source>
        <dbReference type="EMBL" id="THF29509.1"/>
    </source>
</evidence>
<evidence type="ECO:0000256" key="1">
    <source>
        <dbReference type="SAM" id="Phobius"/>
    </source>
</evidence>
<reference evidence="2 3" key="1">
    <citation type="submission" date="2019-04" db="EMBL/GenBank/DDBJ databases">
        <title>Draft genome sequence of Pseudomonas sp. M7D1 isolated from rhizosphere of plant the flowery desert.</title>
        <authorList>
            <person name="Poblete-Morales M."/>
            <person name="Plaza N."/>
            <person name="Corsini G."/>
            <person name="Silva E."/>
        </authorList>
    </citation>
    <scope>NUCLEOTIDE SEQUENCE [LARGE SCALE GENOMIC DNA]</scope>
    <source>
        <strain evidence="2 3">M7D1</strain>
    </source>
</reference>
<dbReference type="AlphaFoldDB" id="A0AAQ2D9T8"/>
<keyword evidence="1" id="KW-0472">Membrane</keyword>
<sequence length="119" mass="13487">MTVCCPDCGFTTDNLPPTHKCPECGEFSHDWLIYDWEEFVAIKRRHIKYNVAILGGLLINVLLALALQSSNAFQWFLTLLAIPAIISCLRCRRRLRARSAYKGHEVGVFFPWFSGLGGL</sequence>
<evidence type="ECO:0000313" key="3">
    <source>
        <dbReference type="Proteomes" id="UP000310574"/>
    </source>
</evidence>
<protein>
    <submittedName>
        <fullName evidence="2">Uncharacterized protein</fullName>
    </submittedName>
</protein>
<dbReference type="Proteomes" id="UP000310574">
    <property type="component" value="Unassembled WGS sequence"/>
</dbReference>
<proteinExistence type="predicted"/>
<gene>
    <name evidence="2" type="ORF">E5170_20230</name>
</gene>